<gene>
    <name evidence="2" type="ORF">DL762_009752</name>
</gene>
<proteinExistence type="predicted"/>
<reference evidence="2 3" key="1">
    <citation type="submission" date="2018-06" db="EMBL/GenBank/DDBJ databases">
        <title>Complete Genomes of Monosporascus.</title>
        <authorList>
            <person name="Robinson A.J."/>
            <person name="Natvig D.O."/>
        </authorList>
    </citation>
    <scope>NUCLEOTIDE SEQUENCE [LARGE SCALE GENOMIC DNA]</scope>
    <source>
        <strain evidence="2 3">CBS 609.92</strain>
    </source>
</reference>
<evidence type="ECO:0000256" key="1">
    <source>
        <dbReference type="SAM" id="MobiDB-lite"/>
    </source>
</evidence>
<organism evidence="2 3">
    <name type="scientific">Monosporascus cannonballus</name>
    <dbReference type="NCBI Taxonomy" id="155416"/>
    <lineage>
        <taxon>Eukaryota</taxon>
        <taxon>Fungi</taxon>
        <taxon>Dikarya</taxon>
        <taxon>Ascomycota</taxon>
        <taxon>Pezizomycotina</taxon>
        <taxon>Sordariomycetes</taxon>
        <taxon>Xylariomycetidae</taxon>
        <taxon>Xylariales</taxon>
        <taxon>Xylariales incertae sedis</taxon>
        <taxon>Monosporascus</taxon>
    </lineage>
</organism>
<comment type="caution">
    <text evidence="2">The sequence shown here is derived from an EMBL/GenBank/DDBJ whole genome shotgun (WGS) entry which is preliminary data.</text>
</comment>
<evidence type="ECO:0000313" key="3">
    <source>
        <dbReference type="Proteomes" id="UP000294003"/>
    </source>
</evidence>
<accession>A0ABY0GTC1</accession>
<feature type="region of interest" description="Disordered" evidence="1">
    <location>
        <begin position="143"/>
        <end position="383"/>
    </location>
</feature>
<dbReference type="EMBL" id="QJNS01000572">
    <property type="protein sequence ID" value="RYO76604.1"/>
    <property type="molecule type" value="Genomic_DNA"/>
</dbReference>
<keyword evidence="3" id="KW-1185">Reference proteome</keyword>
<evidence type="ECO:0000313" key="2">
    <source>
        <dbReference type="EMBL" id="RYO76604.1"/>
    </source>
</evidence>
<feature type="compositionally biased region" description="Basic and acidic residues" evidence="1">
    <location>
        <begin position="180"/>
        <end position="190"/>
    </location>
</feature>
<feature type="compositionally biased region" description="Basic and acidic residues" evidence="1">
    <location>
        <begin position="298"/>
        <end position="318"/>
    </location>
</feature>
<name>A0ABY0GTC1_9PEZI</name>
<dbReference type="Proteomes" id="UP000294003">
    <property type="component" value="Unassembled WGS sequence"/>
</dbReference>
<feature type="compositionally biased region" description="Basic and acidic residues" evidence="1">
    <location>
        <begin position="280"/>
        <end position="291"/>
    </location>
</feature>
<protein>
    <submittedName>
        <fullName evidence="2">Uncharacterized protein</fullName>
    </submittedName>
</protein>
<sequence>MEFEFPRFKPDYVRQPELRWEWWRFGLSPKEALALHDQYNTISLPILAPQAFHVDLAEMSSSAATVEELHARLAQRGRARRAEVLKSWRDTGTLLVAEPDWETDKSRLLAQLCNMTGEPSLDAILQFMFSHLPDDNRYAQRLAAKNDDSVRLPSSPPMSPRKRRRCDDVPPPESPPAKRILREMDRKSTEQEQEGQEGMARKRGRRKRSRPDNAPFDALPDTPPSKKPRKEEVETASPGERTEEEDPIRRPAPAQEPRVLESEPERGTNISQPSPVADCHQSHGHGDDPSPKHSRHTSTVDEHQRRGERHVENSESADKPGPNSSDTEQADPAQPTEEEQEEFMPKPECNRNFDYQPPLSPPISHESPGSEDHSFASSLGDST</sequence>